<dbReference type="SMART" id="SM00703">
    <property type="entry name" value="NRF"/>
    <property type="match status" value="1"/>
</dbReference>
<sequence>MSLIAALKMWNFQLLGLILHLVFILSQLPVGTTTNLTLLNDEIVQHPHNPNITILHEVHEEGFSTKKDKPPNPDVLPLKNSKKKPYLPLEKPTNSHEKPKPIKEVDLHPVVFDFNLGDLEDLEHENFKKKDLSAEEKLLLRDTEAANVQVGPTLTYSEDVKIPDSETLQDDLSVQVDIVTTTTTPEKQVGSLDISTTTTPGTSASPEYSSTTIVSPHILKLFKMKSNKKGRELLKHDDLHPKGQLNNHNSLNHYLTPADTTGGNNQSAESLQLANVFQIITNLYDHFYWQPSDIRNKVSTGCGLEVQAYLTALHGNYRWAQAAYDASARYRGQLLFGNDKWLGQRQFCYELNRQLDPEKRKHFEFEFYVALIAFRLQLPEKFVANLQIGECLPKSCTAQDVQHLLELDPHANMLSTLNHTQMAMVKIMRVRTVPGLYSYWRELKFQIFASFLLTLIVLIIAATWYQSHLNEQYLKHPNIAVISGSKVDSANMQHISPSSDNGKSFELYQMSSLNDNNNGNPLEAPAAGDVNGKKSPYSNGQQDLDINSNRNSEVAAGNTNGSNNGRHTPHDSEYRIETTSNAGATETYEAKQQLGFHEQVLLCFAFQTNATSILNVDEAKETQTSCVHGLRVISVLWTIMVHTYLQIFNIGENRFTRIITERTLWYQFVGNATFSVDTFFFISGFLVTLLYLKQERKVPDRTGQFMKKGFVDTSIVIIYRYIRLTPTYLFVIFFNDFATRQTFDNSVFQPTVPPNTCGKYWWRNILFINNFYPLSEICMIWSWYMANDMQFFIMASILLMFSTRYSKAVLLTLATFLASSWAVSGMISLRYHYTHKVSNPFESFDFLYDKPWQRVGPYIMGMLTGYIMSKVRTAPKVSGRLNALLCSLSFGLLILIICGVWQGELSEVSTAFYVSIAHTGFGAALIWLVLSCCWNLSPTLNRILSYRCLWPLSRLTYCAYLIHPVIMLITGYQMDGTIHLNAIFITVIFFGNAVVSFIAAFFISVAFEAPVIRLLKIVFHK</sequence>
<dbReference type="Proteomes" id="UP001652621">
    <property type="component" value="Unplaced"/>
</dbReference>
<evidence type="ECO:0000256" key="3">
    <source>
        <dbReference type="SAM" id="SignalP"/>
    </source>
</evidence>
<feature type="region of interest" description="Disordered" evidence="1">
    <location>
        <begin position="514"/>
        <end position="572"/>
    </location>
</feature>
<evidence type="ECO:0000256" key="1">
    <source>
        <dbReference type="SAM" id="MobiDB-lite"/>
    </source>
</evidence>
<feature type="region of interest" description="Disordered" evidence="1">
    <location>
        <begin position="61"/>
        <end position="100"/>
    </location>
</feature>
<keyword evidence="3" id="KW-0732">Signal</keyword>
<protein>
    <submittedName>
        <fullName evidence="6">Uncharacterized protein LOC101894963</fullName>
    </submittedName>
</protein>
<name>A0ABM3UYC3_MUSDO</name>
<dbReference type="RefSeq" id="XP_058978515.1">
    <property type="nucleotide sequence ID" value="XM_059122532.1"/>
</dbReference>
<feature type="transmembrane region" description="Helical" evidence="2">
    <location>
        <begin position="445"/>
        <end position="465"/>
    </location>
</feature>
<feature type="transmembrane region" description="Helical" evidence="2">
    <location>
        <begin position="808"/>
        <end position="831"/>
    </location>
</feature>
<feature type="transmembrane region" description="Helical" evidence="2">
    <location>
        <begin position="630"/>
        <end position="648"/>
    </location>
</feature>
<proteinExistence type="predicted"/>
<feature type="compositionally biased region" description="Polar residues" evidence="1">
    <location>
        <begin position="244"/>
        <end position="266"/>
    </location>
</feature>
<gene>
    <name evidence="6" type="primary">LOC101894963</name>
</gene>
<feature type="signal peptide" evidence="3">
    <location>
        <begin position="1"/>
        <end position="26"/>
    </location>
</feature>
<evidence type="ECO:0000259" key="4">
    <source>
        <dbReference type="SMART" id="SM00703"/>
    </source>
</evidence>
<dbReference type="Pfam" id="PF01757">
    <property type="entry name" value="Acyl_transf_3"/>
    <property type="match status" value="1"/>
</dbReference>
<dbReference type="InterPro" id="IPR002656">
    <property type="entry name" value="Acyl_transf_3_dom"/>
</dbReference>
<keyword evidence="2" id="KW-0472">Membrane</keyword>
<reference evidence="6" key="1">
    <citation type="submission" date="2025-08" db="UniProtKB">
        <authorList>
            <consortium name="RefSeq"/>
        </authorList>
    </citation>
    <scope>IDENTIFICATION</scope>
    <source>
        <strain evidence="6">Aabys</strain>
        <tissue evidence="6">Whole body</tissue>
    </source>
</reference>
<feature type="transmembrane region" description="Helical" evidence="2">
    <location>
        <begin position="713"/>
        <end position="734"/>
    </location>
</feature>
<feature type="chain" id="PRO_5045743974" evidence="3">
    <location>
        <begin position="27"/>
        <end position="1021"/>
    </location>
</feature>
<dbReference type="PANTHER" id="PTHR11161:SF69">
    <property type="entry name" value="NOSE RESISTANT TO FLUOXETINE PROTEIN 6-LIKE PROTEIN"/>
    <property type="match status" value="1"/>
</dbReference>
<feature type="transmembrane region" description="Helical" evidence="2">
    <location>
        <begin position="851"/>
        <end position="869"/>
    </location>
</feature>
<dbReference type="InterPro" id="IPR052728">
    <property type="entry name" value="O2_lipid_transport_reg"/>
</dbReference>
<feature type="transmembrane region" description="Helical" evidence="2">
    <location>
        <begin position="781"/>
        <end position="801"/>
    </location>
</feature>
<feature type="transmembrane region" description="Helical" evidence="2">
    <location>
        <begin position="957"/>
        <end position="974"/>
    </location>
</feature>
<feature type="compositionally biased region" description="Polar residues" evidence="1">
    <location>
        <begin position="536"/>
        <end position="566"/>
    </location>
</feature>
<feature type="compositionally biased region" description="Basic and acidic residues" evidence="1">
    <location>
        <begin position="61"/>
        <end position="71"/>
    </location>
</feature>
<keyword evidence="2" id="KW-1133">Transmembrane helix</keyword>
<keyword evidence="5" id="KW-1185">Reference proteome</keyword>
<evidence type="ECO:0000313" key="5">
    <source>
        <dbReference type="Proteomes" id="UP001652621"/>
    </source>
</evidence>
<organism evidence="5 6">
    <name type="scientific">Musca domestica</name>
    <name type="common">House fly</name>
    <dbReference type="NCBI Taxonomy" id="7370"/>
    <lineage>
        <taxon>Eukaryota</taxon>
        <taxon>Metazoa</taxon>
        <taxon>Ecdysozoa</taxon>
        <taxon>Arthropoda</taxon>
        <taxon>Hexapoda</taxon>
        <taxon>Insecta</taxon>
        <taxon>Pterygota</taxon>
        <taxon>Neoptera</taxon>
        <taxon>Endopterygota</taxon>
        <taxon>Diptera</taxon>
        <taxon>Brachycera</taxon>
        <taxon>Muscomorpha</taxon>
        <taxon>Muscoidea</taxon>
        <taxon>Muscidae</taxon>
        <taxon>Musca</taxon>
    </lineage>
</organism>
<evidence type="ECO:0000256" key="2">
    <source>
        <dbReference type="SAM" id="Phobius"/>
    </source>
</evidence>
<feature type="transmembrane region" description="Helical" evidence="2">
    <location>
        <begin position="915"/>
        <end position="936"/>
    </location>
</feature>
<evidence type="ECO:0000313" key="6">
    <source>
        <dbReference type="RefSeq" id="XP_058978515.1"/>
    </source>
</evidence>
<dbReference type="InterPro" id="IPR006621">
    <property type="entry name" value="Nose-resist-to-fluoxetine_N"/>
</dbReference>
<feature type="region of interest" description="Disordered" evidence="1">
    <location>
        <begin position="238"/>
        <end position="266"/>
    </location>
</feature>
<dbReference type="Pfam" id="PF20146">
    <property type="entry name" value="NRF"/>
    <property type="match status" value="1"/>
</dbReference>
<keyword evidence="2" id="KW-0812">Transmembrane</keyword>
<dbReference type="GeneID" id="101894963"/>
<feature type="transmembrane region" description="Helical" evidence="2">
    <location>
        <begin position="881"/>
        <end position="903"/>
    </location>
</feature>
<feature type="region of interest" description="Disordered" evidence="1">
    <location>
        <begin position="189"/>
        <end position="209"/>
    </location>
</feature>
<dbReference type="PANTHER" id="PTHR11161">
    <property type="entry name" value="O-ACYLTRANSFERASE"/>
    <property type="match status" value="1"/>
</dbReference>
<feature type="transmembrane region" description="Helical" evidence="2">
    <location>
        <begin position="980"/>
        <end position="1007"/>
    </location>
</feature>
<feature type="domain" description="Nose resistant-to-fluoxetine protein N-terminal" evidence="4">
    <location>
        <begin position="299"/>
        <end position="423"/>
    </location>
</feature>
<feature type="compositionally biased region" description="Low complexity" evidence="1">
    <location>
        <begin position="195"/>
        <end position="206"/>
    </location>
</feature>
<feature type="transmembrane region" description="Helical" evidence="2">
    <location>
        <begin position="668"/>
        <end position="692"/>
    </location>
</feature>
<accession>A0ABM3UYC3</accession>